<dbReference type="AlphaFoldDB" id="A0A318RJR8"/>
<sequence length="144" mass="14755">MSQHRIDVLGAGVAGLVDRVNSDHLDRVGLLIAVAALDAAAVPTEGLVTEALTTWRSGRPATASHRLAIAAFRGRLDSLAFAAAHAGRDAEYRTAFARARAVAALEFGASGAGREGLREVVCEACAAVGSASLVANLLLDHVGD</sequence>
<dbReference type="OrthoDB" id="4578535at2"/>
<name>A0A318RJR8_WILLI</name>
<reference evidence="1 2" key="1">
    <citation type="submission" date="2018-06" db="EMBL/GenBank/DDBJ databases">
        <title>Genomic Encyclopedia of Type Strains, Phase IV (KMG-IV): sequencing the most valuable type-strain genomes for metagenomic binning, comparative biology and taxonomic classification.</title>
        <authorList>
            <person name="Goeker M."/>
        </authorList>
    </citation>
    <scope>NUCLEOTIDE SEQUENCE [LARGE SCALE GENOMIC DNA]</scope>
    <source>
        <strain evidence="1 2">DSM 45521</strain>
    </source>
</reference>
<comment type="caution">
    <text evidence="1">The sequence shown here is derived from an EMBL/GenBank/DDBJ whole genome shotgun (WGS) entry which is preliminary data.</text>
</comment>
<dbReference type="Proteomes" id="UP000247591">
    <property type="component" value="Unassembled WGS sequence"/>
</dbReference>
<organism evidence="1 2">
    <name type="scientific">Williamsia limnetica</name>
    <dbReference type="NCBI Taxonomy" id="882452"/>
    <lineage>
        <taxon>Bacteria</taxon>
        <taxon>Bacillati</taxon>
        <taxon>Actinomycetota</taxon>
        <taxon>Actinomycetes</taxon>
        <taxon>Mycobacteriales</taxon>
        <taxon>Nocardiaceae</taxon>
        <taxon>Williamsia</taxon>
    </lineage>
</organism>
<dbReference type="EMBL" id="QJSP01000014">
    <property type="protein sequence ID" value="PYE14036.1"/>
    <property type="molecule type" value="Genomic_DNA"/>
</dbReference>
<accession>A0A318RJR8</accession>
<dbReference type="RefSeq" id="WP_110471663.1">
    <property type="nucleotide sequence ID" value="NZ_QJSP01000014.1"/>
</dbReference>
<keyword evidence="2" id="KW-1185">Reference proteome</keyword>
<evidence type="ECO:0000313" key="1">
    <source>
        <dbReference type="EMBL" id="PYE14036.1"/>
    </source>
</evidence>
<evidence type="ECO:0000313" key="2">
    <source>
        <dbReference type="Proteomes" id="UP000247591"/>
    </source>
</evidence>
<gene>
    <name evidence="1" type="ORF">DFR67_114135</name>
</gene>
<protein>
    <submittedName>
        <fullName evidence="1">Uncharacterized protein</fullName>
    </submittedName>
</protein>
<proteinExistence type="predicted"/>